<dbReference type="Proteomes" id="UP001154282">
    <property type="component" value="Unassembled WGS sequence"/>
</dbReference>
<evidence type="ECO:0000313" key="1">
    <source>
        <dbReference type="EMBL" id="CAI0443464.1"/>
    </source>
</evidence>
<keyword evidence="2" id="KW-1185">Reference proteome</keyword>
<organism evidence="1 2">
    <name type="scientific">Linum tenue</name>
    <dbReference type="NCBI Taxonomy" id="586396"/>
    <lineage>
        <taxon>Eukaryota</taxon>
        <taxon>Viridiplantae</taxon>
        <taxon>Streptophyta</taxon>
        <taxon>Embryophyta</taxon>
        <taxon>Tracheophyta</taxon>
        <taxon>Spermatophyta</taxon>
        <taxon>Magnoliopsida</taxon>
        <taxon>eudicotyledons</taxon>
        <taxon>Gunneridae</taxon>
        <taxon>Pentapetalae</taxon>
        <taxon>rosids</taxon>
        <taxon>fabids</taxon>
        <taxon>Malpighiales</taxon>
        <taxon>Linaceae</taxon>
        <taxon>Linum</taxon>
    </lineage>
</organism>
<gene>
    <name evidence="1" type="ORF">LITE_LOCUS27687</name>
</gene>
<comment type="caution">
    <text evidence="1">The sequence shown here is derived from an EMBL/GenBank/DDBJ whole genome shotgun (WGS) entry which is preliminary data.</text>
</comment>
<sequence>MDCELKTGVLVLLGFGLLKATEKVSRGDVVWSWIKGLGWLIWCGAVSS</sequence>
<proteinExistence type="predicted"/>
<reference evidence="1" key="1">
    <citation type="submission" date="2022-08" db="EMBL/GenBank/DDBJ databases">
        <authorList>
            <person name="Gutierrez-Valencia J."/>
        </authorList>
    </citation>
    <scope>NUCLEOTIDE SEQUENCE</scope>
</reference>
<accession>A0AAV0MBR4</accession>
<dbReference type="EMBL" id="CAMGYJ010000007">
    <property type="protein sequence ID" value="CAI0443464.1"/>
    <property type="molecule type" value="Genomic_DNA"/>
</dbReference>
<dbReference type="AlphaFoldDB" id="A0AAV0MBR4"/>
<name>A0AAV0MBR4_9ROSI</name>
<evidence type="ECO:0000313" key="2">
    <source>
        <dbReference type="Proteomes" id="UP001154282"/>
    </source>
</evidence>
<protein>
    <submittedName>
        <fullName evidence="1">Uncharacterized protein</fullName>
    </submittedName>
</protein>